<feature type="region of interest" description="Disordered" evidence="1">
    <location>
        <begin position="1"/>
        <end position="50"/>
    </location>
</feature>
<proteinExistence type="predicted"/>
<dbReference type="RefSeq" id="WP_138677500.1">
    <property type="nucleotide sequence ID" value="NZ_SWAD01000012.1"/>
</dbReference>
<dbReference type="EMBL" id="SWAD01000012">
    <property type="protein sequence ID" value="TMQ78071.1"/>
    <property type="molecule type" value="Genomic_DNA"/>
</dbReference>
<evidence type="ECO:0000256" key="1">
    <source>
        <dbReference type="SAM" id="MobiDB-lite"/>
    </source>
</evidence>
<feature type="compositionally biased region" description="Pro residues" evidence="1">
    <location>
        <begin position="39"/>
        <end position="50"/>
    </location>
</feature>
<dbReference type="Proteomes" id="UP000306324">
    <property type="component" value="Unassembled WGS sequence"/>
</dbReference>
<sequence>MSTKRPLVDLMALTSEQATPMPEAAQRMAPQPAARSTPNPAPTAVPKPPPVVTTANLEALAFKVPPAFRRRFRQRAVAADLKLNELLFASLDAWEQQQGLKK</sequence>
<keyword evidence="3" id="KW-1185">Reference proteome</keyword>
<accession>A0A5S4ERI7</accession>
<evidence type="ECO:0000313" key="2">
    <source>
        <dbReference type="EMBL" id="TMQ78071.1"/>
    </source>
</evidence>
<reference evidence="2 3" key="1">
    <citation type="submission" date="2019-04" db="EMBL/GenBank/DDBJ databases">
        <title>A novel phosphate-accumulating bacterium identified in bioreactor for phosphate removal from wastewater.</title>
        <authorList>
            <person name="Kotlyarov R.Y."/>
            <person name="Beletsky A.V."/>
            <person name="Kallistova A.Y."/>
            <person name="Dorofeev A.G."/>
            <person name="Nikolaev Y.Y."/>
            <person name="Pimenov N.V."/>
            <person name="Ravin N.V."/>
            <person name="Mardanov A.V."/>
        </authorList>
    </citation>
    <scope>NUCLEOTIDE SEQUENCE [LARGE SCALE GENOMIC DNA]</scope>
    <source>
        <strain evidence="2 3">Bin19</strain>
    </source>
</reference>
<name>A0A5S4ERI7_9PROT</name>
<organism evidence="2 3">
    <name type="scientific">Candidatus Accumulibacter phosphatis</name>
    <dbReference type="NCBI Taxonomy" id="327160"/>
    <lineage>
        <taxon>Bacteria</taxon>
        <taxon>Pseudomonadati</taxon>
        <taxon>Pseudomonadota</taxon>
        <taxon>Betaproteobacteria</taxon>
        <taxon>Candidatus Accumulibacter</taxon>
    </lineage>
</organism>
<dbReference type="AlphaFoldDB" id="A0A5S4ERI7"/>
<comment type="caution">
    <text evidence="2">The sequence shown here is derived from an EMBL/GenBank/DDBJ whole genome shotgun (WGS) entry which is preliminary data.</text>
</comment>
<feature type="compositionally biased region" description="Low complexity" evidence="1">
    <location>
        <begin position="20"/>
        <end position="38"/>
    </location>
</feature>
<gene>
    <name evidence="2" type="ORF">ACCUM_2286</name>
</gene>
<protein>
    <submittedName>
        <fullName evidence="2">Uncharacterized protein</fullName>
    </submittedName>
</protein>
<evidence type="ECO:0000313" key="3">
    <source>
        <dbReference type="Proteomes" id="UP000306324"/>
    </source>
</evidence>